<proteinExistence type="predicted"/>
<feature type="transmembrane region" description="Helical" evidence="1">
    <location>
        <begin position="61"/>
        <end position="82"/>
    </location>
</feature>
<comment type="caution">
    <text evidence="2">The sequence shown here is derived from an EMBL/GenBank/DDBJ whole genome shotgun (WGS) entry which is preliminary data.</text>
</comment>
<name>A0AAJ0H7W7_9PEZI</name>
<sequence>MQSSAAADEAAAAAAVAAAVAAAKALGDADQPHFSREGIVALGGGTNGGVDRRLWRERWLLYRQGVTGWSALVAVAFSVLGWS</sequence>
<protein>
    <submittedName>
        <fullName evidence="2">Uncharacterized protein</fullName>
    </submittedName>
</protein>
<evidence type="ECO:0000313" key="2">
    <source>
        <dbReference type="EMBL" id="KAK3341987.1"/>
    </source>
</evidence>
<reference evidence="2" key="2">
    <citation type="submission" date="2023-06" db="EMBL/GenBank/DDBJ databases">
        <authorList>
            <consortium name="Lawrence Berkeley National Laboratory"/>
            <person name="Haridas S."/>
            <person name="Hensen N."/>
            <person name="Bonometti L."/>
            <person name="Westerberg I."/>
            <person name="Brannstrom I.O."/>
            <person name="Guillou S."/>
            <person name="Cros-Aarteil S."/>
            <person name="Calhoun S."/>
            <person name="Kuo A."/>
            <person name="Mondo S."/>
            <person name="Pangilinan J."/>
            <person name="Riley R."/>
            <person name="Labutti K."/>
            <person name="Andreopoulos B."/>
            <person name="Lipzen A."/>
            <person name="Chen C."/>
            <person name="Yanf M."/>
            <person name="Daum C."/>
            <person name="Ng V."/>
            <person name="Clum A."/>
            <person name="Steindorff A."/>
            <person name="Ohm R."/>
            <person name="Martin F."/>
            <person name="Silar P."/>
            <person name="Natvig D."/>
            <person name="Lalanne C."/>
            <person name="Gautier V."/>
            <person name="Ament-Velasquez S.L."/>
            <person name="Kruys A."/>
            <person name="Hutchinson M.I."/>
            <person name="Powell A.J."/>
            <person name="Barry K."/>
            <person name="Miller A.N."/>
            <person name="Grigoriev I.V."/>
            <person name="Debuchy R."/>
            <person name="Gladieux P."/>
            <person name="Thoren M.H."/>
            <person name="Johannesson H."/>
        </authorList>
    </citation>
    <scope>NUCLEOTIDE SEQUENCE</scope>
    <source>
        <strain evidence="2">CBS 955.72</strain>
    </source>
</reference>
<organism evidence="2 3">
    <name type="scientific">Lasiosphaeria hispida</name>
    <dbReference type="NCBI Taxonomy" id="260671"/>
    <lineage>
        <taxon>Eukaryota</taxon>
        <taxon>Fungi</taxon>
        <taxon>Dikarya</taxon>
        <taxon>Ascomycota</taxon>
        <taxon>Pezizomycotina</taxon>
        <taxon>Sordariomycetes</taxon>
        <taxon>Sordariomycetidae</taxon>
        <taxon>Sordariales</taxon>
        <taxon>Lasiosphaeriaceae</taxon>
        <taxon>Lasiosphaeria</taxon>
    </lineage>
</organism>
<reference evidence="2" key="1">
    <citation type="journal article" date="2023" name="Mol. Phylogenet. Evol.">
        <title>Genome-scale phylogeny and comparative genomics of the fungal order Sordariales.</title>
        <authorList>
            <person name="Hensen N."/>
            <person name="Bonometti L."/>
            <person name="Westerberg I."/>
            <person name="Brannstrom I.O."/>
            <person name="Guillou S."/>
            <person name="Cros-Aarteil S."/>
            <person name="Calhoun S."/>
            <person name="Haridas S."/>
            <person name="Kuo A."/>
            <person name="Mondo S."/>
            <person name="Pangilinan J."/>
            <person name="Riley R."/>
            <person name="LaButti K."/>
            <person name="Andreopoulos B."/>
            <person name="Lipzen A."/>
            <person name="Chen C."/>
            <person name="Yan M."/>
            <person name="Daum C."/>
            <person name="Ng V."/>
            <person name="Clum A."/>
            <person name="Steindorff A."/>
            <person name="Ohm R.A."/>
            <person name="Martin F."/>
            <person name="Silar P."/>
            <person name="Natvig D.O."/>
            <person name="Lalanne C."/>
            <person name="Gautier V."/>
            <person name="Ament-Velasquez S.L."/>
            <person name="Kruys A."/>
            <person name="Hutchinson M.I."/>
            <person name="Powell A.J."/>
            <person name="Barry K."/>
            <person name="Miller A.N."/>
            <person name="Grigoriev I.V."/>
            <person name="Debuchy R."/>
            <person name="Gladieux P."/>
            <person name="Hiltunen Thoren M."/>
            <person name="Johannesson H."/>
        </authorList>
    </citation>
    <scope>NUCLEOTIDE SEQUENCE</scope>
    <source>
        <strain evidence="2">CBS 955.72</strain>
    </source>
</reference>
<keyword evidence="1" id="KW-0812">Transmembrane</keyword>
<accession>A0AAJ0H7W7</accession>
<evidence type="ECO:0000256" key="1">
    <source>
        <dbReference type="SAM" id="Phobius"/>
    </source>
</evidence>
<evidence type="ECO:0000313" key="3">
    <source>
        <dbReference type="Proteomes" id="UP001275084"/>
    </source>
</evidence>
<keyword evidence="3" id="KW-1185">Reference proteome</keyword>
<keyword evidence="1" id="KW-0472">Membrane</keyword>
<dbReference type="EMBL" id="JAUIQD010000008">
    <property type="protein sequence ID" value="KAK3341987.1"/>
    <property type="molecule type" value="Genomic_DNA"/>
</dbReference>
<dbReference type="Proteomes" id="UP001275084">
    <property type="component" value="Unassembled WGS sequence"/>
</dbReference>
<dbReference type="AlphaFoldDB" id="A0AAJ0H7W7"/>
<gene>
    <name evidence="2" type="ORF">B0T25DRAFT_574302</name>
</gene>
<keyword evidence="1" id="KW-1133">Transmembrane helix</keyword>